<feature type="transmembrane region" description="Helical" evidence="7">
    <location>
        <begin position="293"/>
        <end position="312"/>
    </location>
</feature>
<dbReference type="OrthoDB" id="5415655at2759"/>
<dbReference type="GO" id="GO:0016020">
    <property type="term" value="C:membrane"/>
    <property type="evidence" value="ECO:0007669"/>
    <property type="project" value="UniProtKB-SubCell"/>
</dbReference>
<dbReference type="Pfam" id="PF05241">
    <property type="entry name" value="EBP"/>
    <property type="match status" value="1"/>
</dbReference>
<dbReference type="PROSITE" id="PS51751">
    <property type="entry name" value="EXPERA"/>
    <property type="match status" value="1"/>
</dbReference>
<evidence type="ECO:0000259" key="8">
    <source>
        <dbReference type="PROSITE" id="PS51751"/>
    </source>
</evidence>
<dbReference type="Proteomes" id="UP000053958">
    <property type="component" value="Unassembled WGS sequence"/>
</dbReference>
<evidence type="ECO:0000256" key="5">
    <source>
        <dbReference type="ARBA" id="ARBA00023136"/>
    </source>
</evidence>
<proteinExistence type="inferred from homology"/>
<dbReference type="GO" id="GO:0016125">
    <property type="term" value="P:sterol metabolic process"/>
    <property type="evidence" value="ECO:0007669"/>
    <property type="project" value="InterPro"/>
</dbReference>
<dbReference type="EMBL" id="LASV01000132">
    <property type="protein sequence ID" value="KKA22686.1"/>
    <property type="molecule type" value="Genomic_DNA"/>
</dbReference>
<evidence type="ECO:0000256" key="2">
    <source>
        <dbReference type="ARBA" id="ARBA00008337"/>
    </source>
</evidence>
<keyword evidence="5 6" id="KW-0472">Membrane</keyword>
<dbReference type="AlphaFoldDB" id="A0A0F4YXY6"/>
<dbReference type="GO" id="GO:0005783">
    <property type="term" value="C:endoplasmic reticulum"/>
    <property type="evidence" value="ECO:0007669"/>
    <property type="project" value="TreeGrafter"/>
</dbReference>
<dbReference type="InterPro" id="IPR007905">
    <property type="entry name" value="EBP"/>
</dbReference>
<evidence type="ECO:0000256" key="3">
    <source>
        <dbReference type="ARBA" id="ARBA00022692"/>
    </source>
</evidence>
<protein>
    <submittedName>
        <fullName evidence="9">EBP domain protein</fullName>
    </submittedName>
</protein>
<dbReference type="RefSeq" id="XP_013329298.1">
    <property type="nucleotide sequence ID" value="XM_013473844.1"/>
</dbReference>
<keyword evidence="10" id="KW-1185">Reference proteome</keyword>
<reference evidence="9 10" key="1">
    <citation type="submission" date="2015-04" db="EMBL/GenBank/DDBJ databases">
        <authorList>
            <person name="Heijne W.H."/>
            <person name="Fedorova N.D."/>
            <person name="Nierman W.C."/>
            <person name="Vollebregt A.W."/>
            <person name="Zhao Z."/>
            <person name="Wu L."/>
            <person name="Kumar M."/>
            <person name="Stam H."/>
            <person name="van den Berg M.A."/>
            <person name="Pel H.J."/>
        </authorList>
    </citation>
    <scope>NUCLEOTIDE SEQUENCE [LARGE SCALE GENOMIC DNA]</scope>
    <source>
        <strain evidence="9 10">CBS 393.64</strain>
    </source>
</reference>
<dbReference type="STRING" id="1408163.A0A0F4YXY6"/>
<comment type="caution">
    <text evidence="9">The sequence shown here is derived from an EMBL/GenBank/DDBJ whole genome shotgun (WGS) entry which is preliminary data.</text>
</comment>
<dbReference type="PANTHER" id="PTHR14207">
    <property type="entry name" value="STEROL ISOMERASE"/>
    <property type="match status" value="1"/>
</dbReference>
<organism evidence="9 10">
    <name type="scientific">Rasamsonia emersonii (strain ATCC 16479 / CBS 393.64 / IMI 116815)</name>
    <dbReference type="NCBI Taxonomy" id="1408163"/>
    <lineage>
        <taxon>Eukaryota</taxon>
        <taxon>Fungi</taxon>
        <taxon>Dikarya</taxon>
        <taxon>Ascomycota</taxon>
        <taxon>Pezizomycotina</taxon>
        <taxon>Eurotiomycetes</taxon>
        <taxon>Eurotiomycetidae</taxon>
        <taxon>Eurotiales</taxon>
        <taxon>Trichocomaceae</taxon>
        <taxon>Rasamsonia</taxon>
    </lineage>
</organism>
<dbReference type="PANTHER" id="PTHR14207:SF1">
    <property type="entry name" value="EMOPAMIL-BINDING PROTEIN-LIKE"/>
    <property type="match status" value="1"/>
</dbReference>
<comment type="subcellular location">
    <subcellularLocation>
        <location evidence="1">Membrane</location>
        <topology evidence="1">Multi-pass membrane protein</topology>
    </subcellularLocation>
</comment>
<dbReference type="GeneID" id="25315655"/>
<evidence type="ECO:0000256" key="6">
    <source>
        <dbReference type="PROSITE-ProRule" id="PRU01087"/>
    </source>
</evidence>
<dbReference type="GO" id="GO:0047750">
    <property type="term" value="F:cholestenol delta-isomerase activity"/>
    <property type="evidence" value="ECO:0007669"/>
    <property type="project" value="InterPro"/>
</dbReference>
<feature type="transmembrane region" description="Helical" evidence="7">
    <location>
        <begin position="332"/>
        <end position="351"/>
    </location>
</feature>
<feature type="domain" description="EXPERA" evidence="8">
    <location>
        <begin position="170"/>
        <end position="350"/>
    </location>
</feature>
<dbReference type="InterPro" id="IPR033118">
    <property type="entry name" value="EXPERA"/>
</dbReference>
<evidence type="ECO:0000256" key="1">
    <source>
        <dbReference type="ARBA" id="ARBA00004141"/>
    </source>
</evidence>
<feature type="transmembrane region" description="Helical" evidence="7">
    <location>
        <begin position="251"/>
        <end position="273"/>
    </location>
</feature>
<evidence type="ECO:0000313" key="9">
    <source>
        <dbReference type="EMBL" id="KKA22686.1"/>
    </source>
</evidence>
<keyword evidence="3 6" id="KW-0812">Transmembrane</keyword>
<evidence type="ECO:0000256" key="7">
    <source>
        <dbReference type="SAM" id="Phobius"/>
    </source>
</evidence>
<accession>A0A0F4YXY6</accession>
<feature type="transmembrane region" description="Helical" evidence="7">
    <location>
        <begin position="143"/>
        <end position="166"/>
    </location>
</feature>
<sequence>MSATSNSNNIGFGHMNSLIGRNSTPYSIGHSRFSMRDMMERANWSHRDHGYPVGDQLLTPDDQARLHSSQQPPVVPLQLTSFPNSHKRYLNEDYHPCGLFYCLGNTKSNRDTRNVSKHTRHRVELTAARMAEIAPFTLDAPTVLSIGFALSFMPIAFGLAVFLIPANQKRNRVLFFWHAYDALTHLFIEGSYLYQCFFSYTTVPSGVLREPYFLGYKDRLYGAAYGTGPSARLWQEYAKADHRWAVADATVISLELLTVFLGGPTAVYICYLLYQASNSKASAQARGAAKSKLWLVAPALATAELYGGWMTFAPEWLTGSTQLETGHPVYLWLYLVFFNTLWVYVPLWVLWEAAKELKKAFVAAESTTQGKKKA</sequence>
<gene>
    <name evidence="9" type="ORF">T310_3305</name>
</gene>
<evidence type="ECO:0000313" key="10">
    <source>
        <dbReference type="Proteomes" id="UP000053958"/>
    </source>
</evidence>
<comment type="similarity">
    <text evidence="2">Belongs to the EBP family.</text>
</comment>
<evidence type="ECO:0000256" key="4">
    <source>
        <dbReference type="ARBA" id="ARBA00022989"/>
    </source>
</evidence>
<name>A0A0F4YXY6_RASE3</name>
<keyword evidence="4 6" id="KW-1133">Transmembrane helix</keyword>